<evidence type="ECO:0008006" key="5">
    <source>
        <dbReference type="Google" id="ProtNLM"/>
    </source>
</evidence>
<dbReference type="Proteomes" id="UP000314294">
    <property type="component" value="Unassembled WGS sequence"/>
</dbReference>
<proteinExistence type="predicted"/>
<reference evidence="3 4" key="1">
    <citation type="submission" date="2019-03" db="EMBL/GenBank/DDBJ databases">
        <title>First draft genome of Liparis tanakae, snailfish: a comprehensive survey of snailfish specific genes.</title>
        <authorList>
            <person name="Kim W."/>
            <person name="Song I."/>
            <person name="Jeong J.-H."/>
            <person name="Kim D."/>
            <person name="Kim S."/>
            <person name="Ryu S."/>
            <person name="Song J.Y."/>
            <person name="Lee S.K."/>
        </authorList>
    </citation>
    <scope>NUCLEOTIDE SEQUENCE [LARGE SCALE GENOMIC DNA]</scope>
    <source>
        <tissue evidence="3">Muscle</tissue>
    </source>
</reference>
<feature type="region of interest" description="Disordered" evidence="1">
    <location>
        <begin position="118"/>
        <end position="154"/>
    </location>
</feature>
<comment type="caution">
    <text evidence="3">The sequence shown here is derived from an EMBL/GenBank/DDBJ whole genome shotgun (WGS) entry which is preliminary data.</text>
</comment>
<sequence length="203" mass="22567">MSSSNSSQKPWLFTMGLLVGAYLPQCTTTATRSYMRSRLRASPEVLKRRSSRGNTTRVPWKMSWTHVGSALCSGSASAAPPLFLRRPFCFSCFLSSCRMSATVFSRRPPAALHLIQFTGKQNKNPASPGRSGAAGGDGEETREGALPPTTSRREMNFLGGMTPTFFFCVAMEWKRSARQVSRFSFFFCCALDDRTFSRKGRQK</sequence>
<evidence type="ECO:0000313" key="4">
    <source>
        <dbReference type="Proteomes" id="UP000314294"/>
    </source>
</evidence>
<protein>
    <recommendedName>
        <fullName evidence="5">Secreted protein</fullName>
    </recommendedName>
</protein>
<keyword evidence="4" id="KW-1185">Reference proteome</keyword>
<feature type="chain" id="PRO_5021363178" description="Secreted protein" evidence="2">
    <location>
        <begin position="30"/>
        <end position="203"/>
    </location>
</feature>
<name>A0A4Z2FPC8_9TELE</name>
<dbReference type="AlphaFoldDB" id="A0A4Z2FPC8"/>
<accession>A0A4Z2FPC8</accession>
<evidence type="ECO:0000256" key="1">
    <source>
        <dbReference type="SAM" id="MobiDB-lite"/>
    </source>
</evidence>
<organism evidence="3 4">
    <name type="scientific">Liparis tanakae</name>
    <name type="common">Tanaka's snailfish</name>
    <dbReference type="NCBI Taxonomy" id="230148"/>
    <lineage>
        <taxon>Eukaryota</taxon>
        <taxon>Metazoa</taxon>
        <taxon>Chordata</taxon>
        <taxon>Craniata</taxon>
        <taxon>Vertebrata</taxon>
        <taxon>Euteleostomi</taxon>
        <taxon>Actinopterygii</taxon>
        <taxon>Neopterygii</taxon>
        <taxon>Teleostei</taxon>
        <taxon>Neoteleostei</taxon>
        <taxon>Acanthomorphata</taxon>
        <taxon>Eupercaria</taxon>
        <taxon>Perciformes</taxon>
        <taxon>Cottioidei</taxon>
        <taxon>Cottales</taxon>
        <taxon>Liparidae</taxon>
        <taxon>Liparis</taxon>
    </lineage>
</organism>
<evidence type="ECO:0000313" key="3">
    <source>
        <dbReference type="EMBL" id="TNN42901.1"/>
    </source>
</evidence>
<evidence type="ECO:0000256" key="2">
    <source>
        <dbReference type="SAM" id="SignalP"/>
    </source>
</evidence>
<dbReference type="EMBL" id="SRLO01001004">
    <property type="protein sequence ID" value="TNN42901.1"/>
    <property type="molecule type" value="Genomic_DNA"/>
</dbReference>
<keyword evidence="2" id="KW-0732">Signal</keyword>
<gene>
    <name evidence="3" type="ORF">EYF80_046904</name>
</gene>
<feature type="signal peptide" evidence="2">
    <location>
        <begin position="1"/>
        <end position="29"/>
    </location>
</feature>